<comment type="caution">
    <text evidence="1">The sequence shown here is derived from an EMBL/GenBank/DDBJ whole genome shotgun (WGS) entry which is preliminary data.</text>
</comment>
<organism evidence="1 2">
    <name type="scientific">Pleuronectes platessa</name>
    <name type="common">European plaice</name>
    <dbReference type="NCBI Taxonomy" id="8262"/>
    <lineage>
        <taxon>Eukaryota</taxon>
        <taxon>Metazoa</taxon>
        <taxon>Chordata</taxon>
        <taxon>Craniata</taxon>
        <taxon>Vertebrata</taxon>
        <taxon>Euteleostomi</taxon>
        <taxon>Actinopterygii</taxon>
        <taxon>Neopterygii</taxon>
        <taxon>Teleostei</taxon>
        <taxon>Neoteleostei</taxon>
        <taxon>Acanthomorphata</taxon>
        <taxon>Carangaria</taxon>
        <taxon>Pleuronectiformes</taxon>
        <taxon>Pleuronectoidei</taxon>
        <taxon>Pleuronectidae</taxon>
        <taxon>Pleuronectes</taxon>
    </lineage>
</organism>
<evidence type="ECO:0000313" key="1">
    <source>
        <dbReference type="EMBL" id="CAB1414671.1"/>
    </source>
</evidence>
<protein>
    <submittedName>
        <fullName evidence="1">Uncharacterized protein</fullName>
    </submittedName>
</protein>
<proteinExistence type="predicted"/>
<dbReference type="AlphaFoldDB" id="A0A9N7TLG3"/>
<sequence length="164" mass="17791">MNISAVLSDTLHDVGRRSVGVAGWNAAAGVFPSPSALRLQDKLTAGGDVSGSFYRSRERLSHHDLTITLENSVVPPTQTDRNLGVYLLLPSDLCSSSRNQQLHWSLTLVRSHHWLPVAACIRFKTLVLVYRAVNGSGPVHIQDLIKPHSPFTALCFGQSAAPSL</sequence>
<keyword evidence="2" id="KW-1185">Reference proteome</keyword>
<reference evidence="1" key="1">
    <citation type="submission" date="2020-03" db="EMBL/GenBank/DDBJ databases">
        <authorList>
            <person name="Weist P."/>
        </authorList>
    </citation>
    <scope>NUCLEOTIDE SEQUENCE</scope>
</reference>
<evidence type="ECO:0000313" key="2">
    <source>
        <dbReference type="Proteomes" id="UP001153269"/>
    </source>
</evidence>
<dbReference type="EMBL" id="CADEAL010000116">
    <property type="protein sequence ID" value="CAB1414671.1"/>
    <property type="molecule type" value="Genomic_DNA"/>
</dbReference>
<gene>
    <name evidence="1" type="ORF">PLEPLA_LOCUS2380</name>
</gene>
<dbReference type="Proteomes" id="UP001153269">
    <property type="component" value="Unassembled WGS sequence"/>
</dbReference>
<name>A0A9N7TLG3_PLEPL</name>
<accession>A0A9N7TLG3</accession>